<accession>A0A9P5NYU7</accession>
<dbReference type="EC" id="1.1.1.100" evidence="2"/>
<dbReference type="SUPFAM" id="SSF51735">
    <property type="entry name" value="NAD(P)-binding Rossmann-fold domains"/>
    <property type="match status" value="1"/>
</dbReference>
<dbReference type="Pfam" id="PF13561">
    <property type="entry name" value="adh_short_C2"/>
    <property type="match status" value="1"/>
</dbReference>
<dbReference type="OrthoDB" id="498125at2759"/>
<dbReference type="EMBL" id="JADNYJ010000004">
    <property type="protein sequence ID" value="KAF8911434.1"/>
    <property type="molecule type" value="Genomic_DNA"/>
</dbReference>
<feature type="coiled-coil region" evidence="4">
    <location>
        <begin position="27"/>
        <end position="54"/>
    </location>
</feature>
<evidence type="ECO:0000256" key="2">
    <source>
        <dbReference type="ARBA" id="ARBA00012948"/>
    </source>
</evidence>
<comment type="similarity">
    <text evidence="1">Belongs to the short-chain dehydrogenases/reductases (SDR) family.</text>
</comment>
<dbReference type="Proteomes" id="UP000724874">
    <property type="component" value="Unassembled WGS sequence"/>
</dbReference>
<dbReference type="InterPro" id="IPR002347">
    <property type="entry name" value="SDR_fam"/>
</dbReference>
<organism evidence="5 6">
    <name type="scientific">Gymnopilus junonius</name>
    <name type="common">Spectacular rustgill mushroom</name>
    <name type="synonym">Gymnopilus spectabilis subsp. junonius</name>
    <dbReference type="NCBI Taxonomy" id="109634"/>
    <lineage>
        <taxon>Eukaryota</taxon>
        <taxon>Fungi</taxon>
        <taxon>Dikarya</taxon>
        <taxon>Basidiomycota</taxon>
        <taxon>Agaricomycotina</taxon>
        <taxon>Agaricomycetes</taxon>
        <taxon>Agaricomycetidae</taxon>
        <taxon>Agaricales</taxon>
        <taxon>Agaricineae</taxon>
        <taxon>Hymenogastraceae</taxon>
        <taxon>Gymnopilus</taxon>
    </lineage>
</organism>
<dbReference type="GO" id="GO:0004316">
    <property type="term" value="F:3-oxoacyl-[acyl-carrier-protein] reductase (NADPH) activity"/>
    <property type="evidence" value="ECO:0007669"/>
    <property type="project" value="UniProtKB-EC"/>
</dbReference>
<evidence type="ECO:0000313" key="6">
    <source>
        <dbReference type="Proteomes" id="UP000724874"/>
    </source>
</evidence>
<evidence type="ECO:0000256" key="1">
    <source>
        <dbReference type="ARBA" id="ARBA00006484"/>
    </source>
</evidence>
<name>A0A9P5NYU7_GYMJU</name>
<sequence>MTGAALVTGASRGIGRAIALRLAKDGYDVAINDLVSQQNELERLRAEIMELGKASSIFIANVSVEKEVESMISAVVDQMGTLDVPESKVSISASFLSQIKSRTQYDLATPMLSGYSSTKFAVRGLTQAAAIELAKYKITVNAYAPGAVDTLMIEDIRQTVKERGVQKELNISESGGSSFPLGRDTTPDEIAGLVSYLVSKDAAMVTGMEPSLLNHYP</sequence>
<keyword evidence="4" id="KW-0175">Coiled coil</keyword>
<dbReference type="InterPro" id="IPR036291">
    <property type="entry name" value="NAD(P)-bd_dom_sf"/>
</dbReference>
<evidence type="ECO:0000256" key="3">
    <source>
        <dbReference type="ARBA" id="ARBA00048508"/>
    </source>
</evidence>
<dbReference type="AlphaFoldDB" id="A0A9P5NYU7"/>
<evidence type="ECO:0000313" key="5">
    <source>
        <dbReference type="EMBL" id="KAF8911434.1"/>
    </source>
</evidence>
<dbReference type="InterPro" id="IPR050259">
    <property type="entry name" value="SDR"/>
</dbReference>
<gene>
    <name evidence="5" type="ORF">CPB84DRAFT_1841930</name>
</gene>
<dbReference type="Pfam" id="PF00106">
    <property type="entry name" value="adh_short"/>
    <property type="match status" value="1"/>
</dbReference>
<dbReference type="Gene3D" id="3.40.50.720">
    <property type="entry name" value="NAD(P)-binding Rossmann-like Domain"/>
    <property type="match status" value="2"/>
</dbReference>
<protein>
    <recommendedName>
        <fullName evidence="2">3-oxoacyl-[acyl-carrier-protein] reductase</fullName>
        <ecNumber evidence="2">1.1.1.100</ecNumber>
    </recommendedName>
</protein>
<reference evidence="5" key="1">
    <citation type="submission" date="2020-11" db="EMBL/GenBank/DDBJ databases">
        <authorList>
            <consortium name="DOE Joint Genome Institute"/>
            <person name="Ahrendt S."/>
            <person name="Riley R."/>
            <person name="Andreopoulos W."/>
            <person name="LaButti K."/>
            <person name="Pangilinan J."/>
            <person name="Ruiz-duenas F.J."/>
            <person name="Barrasa J.M."/>
            <person name="Sanchez-Garcia M."/>
            <person name="Camarero S."/>
            <person name="Miyauchi S."/>
            <person name="Serrano A."/>
            <person name="Linde D."/>
            <person name="Babiker R."/>
            <person name="Drula E."/>
            <person name="Ayuso-Fernandez I."/>
            <person name="Pacheco R."/>
            <person name="Padilla G."/>
            <person name="Ferreira P."/>
            <person name="Barriuso J."/>
            <person name="Kellner H."/>
            <person name="Castanera R."/>
            <person name="Alfaro M."/>
            <person name="Ramirez L."/>
            <person name="Pisabarro A.G."/>
            <person name="Kuo A."/>
            <person name="Tritt A."/>
            <person name="Lipzen A."/>
            <person name="He G."/>
            <person name="Yan M."/>
            <person name="Ng V."/>
            <person name="Cullen D."/>
            <person name="Martin F."/>
            <person name="Rosso M.-N."/>
            <person name="Henrissat B."/>
            <person name="Hibbett D."/>
            <person name="Martinez A.T."/>
            <person name="Grigoriev I.V."/>
        </authorList>
    </citation>
    <scope>NUCLEOTIDE SEQUENCE</scope>
    <source>
        <strain evidence="5">AH 44721</strain>
    </source>
</reference>
<comment type="caution">
    <text evidence="5">The sequence shown here is derived from an EMBL/GenBank/DDBJ whole genome shotgun (WGS) entry which is preliminary data.</text>
</comment>
<dbReference type="PANTHER" id="PTHR42879">
    <property type="entry name" value="3-OXOACYL-(ACYL-CARRIER-PROTEIN) REDUCTASE"/>
    <property type="match status" value="1"/>
</dbReference>
<dbReference type="PRINTS" id="PR00081">
    <property type="entry name" value="GDHRDH"/>
</dbReference>
<proteinExistence type="inferred from homology"/>
<evidence type="ECO:0000256" key="4">
    <source>
        <dbReference type="SAM" id="Coils"/>
    </source>
</evidence>
<comment type="catalytic activity">
    <reaction evidence="3">
        <text>a (3R)-hydroxyacyl-[ACP] + NADP(+) = a 3-oxoacyl-[ACP] + NADPH + H(+)</text>
        <dbReference type="Rhea" id="RHEA:17397"/>
        <dbReference type="Rhea" id="RHEA-COMP:9916"/>
        <dbReference type="Rhea" id="RHEA-COMP:9945"/>
        <dbReference type="ChEBI" id="CHEBI:15378"/>
        <dbReference type="ChEBI" id="CHEBI:57783"/>
        <dbReference type="ChEBI" id="CHEBI:58349"/>
        <dbReference type="ChEBI" id="CHEBI:78776"/>
        <dbReference type="ChEBI" id="CHEBI:78827"/>
        <dbReference type="EC" id="1.1.1.100"/>
    </reaction>
</comment>
<keyword evidence="6" id="KW-1185">Reference proteome</keyword>